<name>A0AAV7LVT5_PLEWA</name>
<feature type="compositionally biased region" description="Basic and acidic residues" evidence="1">
    <location>
        <begin position="80"/>
        <end position="97"/>
    </location>
</feature>
<keyword evidence="3" id="KW-1185">Reference proteome</keyword>
<feature type="compositionally biased region" description="Basic residues" evidence="1">
    <location>
        <begin position="285"/>
        <end position="294"/>
    </location>
</feature>
<feature type="compositionally biased region" description="Basic and acidic residues" evidence="1">
    <location>
        <begin position="177"/>
        <end position="187"/>
    </location>
</feature>
<dbReference type="EMBL" id="JANPWB010000014">
    <property type="protein sequence ID" value="KAJ1095656.1"/>
    <property type="molecule type" value="Genomic_DNA"/>
</dbReference>
<feature type="compositionally biased region" description="Basic residues" evidence="1">
    <location>
        <begin position="263"/>
        <end position="273"/>
    </location>
</feature>
<feature type="region of interest" description="Disordered" evidence="1">
    <location>
        <begin position="22"/>
        <end position="318"/>
    </location>
</feature>
<evidence type="ECO:0000313" key="2">
    <source>
        <dbReference type="EMBL" id="KAJ1095656.1"/>
    </source>
</evidence>
<evidence type="ECO:0000256" key="1">
    <source>
        <dbReference type="SAM" id="MobiDB-lite"/>
    </source>
</evidence>
<protein>
    <submittedName>
        <fullName evidence="2">Uncharacterized protein</fullName>
    </submittedName>
</protein>
<proteinExistence type="predicted"/>
<gene>
    <name evidence="2" type="ORF">NDU88_000815</name>
</gene>
<accession>A0AAV7LVT5</accession>
<evidence type="ECO:0000313" key="3">
    <source>
        <dbReference type="Proteomes" id="UP001066276"/>
    </source>
</evidence>
<dbReference type="Proteomes" id="UP001066276">
    <property type="component" value="Chromosome 10"/>
</dbReference>
<dbReference type="AlphaFoldDB" id="A0AAV7LVT5"/>
<comment type="caution">
    <text evidence="2">The sequence shown here is derived from an EMBL/GenBank/DDBJ whole genome shotgun (WGS) entry which is preliminary data.</text>
</comment>
<sequence>MSLVGGFHSRLLFHHLQQKVGQETGSGLDPTSKGCAFQGLSAKDGGPGTWPISCRARQPGSSVVPTKTPLKRCQAPTKTPLERKRGENQETAKDRRQLRPLSQAPTKTPEPGANQDTSARDDNCQSESPTKTPLKRKPGANQDTAGEQARRQPRHLSQAPTKTPLERKQGKNQGTTAKDRHQLRDDNCQSEAPTKTPLKRRPGANQDTSGEEARRQYKTLRKGSQVKTKGRRLPKKIANQGTTTTTAKERHQPRDDDDCQRKAPTKGRRRLPKKGANQGTTTTAKARRQPRHLWRASQMPTKTPQPDANQDTSGEEAR</sequence>
<organism evidence="2 3">
    <name type="scientific">Pleurodeles waltl</name>
    <name type="common">Iberian ribbed newt</name>
    <dbReference type="NCBI Taxonomy" id="8319"/>
    <lineage>
        <taxon>Eukaryota</taxon>
        <taxon>Metazoa</taxon>
        <taxon>Chordata</taxon>
        <taxon>Craniata</taxon>
        <taxon>Vertebrata</taxon>
        <taxon>Euteleostomi</taxon>
        <taxon>Amphibia</taxon>
        <taxon>Batrachia</taxon>
        <taxon>Caudata</taxon>
        <taxon>Salamandroidea</taxon>
        <taxon>Salamandridae</taxon>
        <taxon>Pleurodelinae</taxon>
        <taxon>Pleurodeles</taxon>
    </lineage>
</organism>
<feature type="compositionally biased region" description="Polar residues" evidence="1">
    <location>
        <begin position="298"/>
        <end position="312"/>
    </location>
</feature>
<reference evidence="2" key="1">
    <citation type="journal article" date="2022" name="bioRxiv">
        <title>Sequencing and chromosome-scale assembly of the giantPleurodeles waltlgenome.</title>
        <authorList>
            <person name="Brown T."/>
            <person name="Elewa A."/>
            <person name="Iarovenko S."/>
            <person name="Subramanian E."/>
            <person name="Araus A.J."/>
            <person name="Petzold A."/>
            <person name="Susuki M."/>
            <person name="Suzuki K.-i.T."/>
            <person name="Hayashi T."/>
            <person name="Toyoda A."/>
            <person name="Oliveira C."/>
            <person name="Osipova E."/>
            <person name="Leigh N.D."/>
            <person name="Simon A."/>
            <person name="Yun M.H."/>
        </authorList>
    </citation>
    <scope>NUCLEOTIDE SEQUENCE</scope>
    <source>
        <strain evidence="2">20211129_DDA</strain>
        <tissue evidence="2">Liver</tissue>
    </source>
</reference>